<sequence length="82" mass="9176">MQHKYVPQKNSQNRRLLWEAHVEGNPPFHTYLRMTSRGPELRPTSQSIPAWTPNHPAQNGPYWAIPEAGGTAGPLTAYVGTI</sequence>
<dbReference type="EMBL" id="VSRR010020081">
    <property type="protein sequence ID" value="MPC62809.1"/>
    <property type="molecule type" value="Genomic_DNA"/>
</dbReference>
<evidence type="ECO:0000313" key="2">
    <source>
        <dbReference type="Proteomes" id="UP000324222"/>
    </source>
</evidence>
<dbReference type="AlphaFoldDB" id="A0A5B7GYY8"/>
<proteinExistence type="predicted"/>
<accession>A0A5B7GYY8</accession>
<name>A0A5B7GYY8_PORTR</name>
<evidence type="ECO:0000313" key="1">
    <source>
        <dbReference type="EMBL" id="MPC62809.1"/>
    </source>
</evidence>
<dbReference type="Proteomes" id="UP000324222">
    <property type="component" value="Unassembled WGS sequence"/>
</dbReference>
<gene>
    <name evidence="1" type="ORF">E2C01_056898</name>
</gene>
<organism evidence="1 2">
    <name type="scientific">Portunus trituberculatus</name>
    <name type="common">Swimming crab</name>
    <name type="synonym">Neptunus trituberculatus</name>
    <dbReference type="NCBI Taxonomy" id="210409"/>
    <lineage>
        <taxon>Eukaryota</taxon>
        <taxon>Metazoa</taxon>
        <taxon>Ecdysozoa</taxon>
        <taxon>Arthropoda</taxon>
        <taxon>Crustacea</taxon>
        <taxon>Multicrustacea</taxon>
        <taxon>Malacostraca</taxon>
        <taxon>Eumalacostraca</taxon>
        <taxon>Eucarida</taxon>
        <taxon>Decapoda</taxon>
        <taxon>Pleocyemata</taxon>
        <taxon>Brachyura</taxon>
        <taxon>Eubrachyura</taxon>
        <taxon>Portunoidea</taxon>
        <taxon>Portunidae</taxon>
        <taxon>Portuninae</taxon>
        <taxon>Portunus</taxon>
    </lineage>
</organism>
<comment type="caution">
    <text evidence="1">The sequence shown here is derived from an EMBL/GenBank/DDBJ whole genome shotgun (WGS) entry which is preliminary data.</text>
</comment>
<keyword evidence="2" id="KW-1185">Reference proteome</keyword>
<protein>
    <submittedName>
        <fullName evidence="1">Uncharacterized protein</fullName>
    </submittedName>
</protein>
<reference evidence="1 2" key="1">
    <citation type="submission" date="2019-05" db="EMBL/GenBank/DDBJ databases">
        <title>Another draft genome of Portunus trituberculatus and its Hox gene families provides insights of decapod evolution.</title>
        <authorList>
            <person name="Jeong J.-H."/>
            <person name="Song I."/>
            <person name="Kim S."/>
            <person name="Choi T."/>
            <person name="Kim D."/>
            <person name="Ryu S."/>
            <person name="Kim W."/>
        </authorList>
    </citation>
    <scope>NUCLEOTIDE SEQUENCE [LARGE SCALE GENOMIC DNA]</scope>
    <source>
        <tissue evidence="1">Muscle</tissue>
    </source>
</reference>